<dbReference type="EMBL" id="CP080333">
    <property type="protein sequence ID" value="QYL18253.1"/>
    <property type="molecule type" value="Genomic_DNA"/>
</dbReference>
<evidence type="ECO:0000256" key="2">
    <source>
        <dbReference type="SAM" id="SignalP"/>
    </source>
</evidence>
<proteinExistence type="predicted"/>
<feature type="chain" id="PRO_5046405825" evidence="2">
    <location>
        <begin position="21"/>
        <end position="1742"/>
    </location>
</feature>
<dbReference type="InterPro" id="IPR006626">
    <property type="entry name" value="PbH1"/>
</dbReference>
<sequence>MAQRKRRLGVAAFLVGMSLAGPQAVGVANADASETDSPSVAAKNTQTRHARTARSARQAPPAGAVSGGGVKAKVTAVPRSVRPTPVSGVGSSRRVPVGAVVSGVSVGDGGCAGCWGVGAPSLSAAVGTVVNHVFNSAFDVVGGLPGGPLSDLVGGALVLVRRSLFFVPEGVGVAQTNSSLVVSVNSGSVAYIRQVGSSVQIAGDPSFFRAYTVSDAAPVSVSVGGAGNAGCAGVVVTSGTVNGSLSTSGIDALRFADGAAFAGEVDASLSAGTLHVRDAVRGLGGVRLGAAVVLDSDVQVDAGDQDATFAGTVDAARAGRQSLTVTALNTTTFEAAVGGHAALASLLTQGIAPLSIAQSTNTKTIPLQYVPQYQPDGSMIVKYGIDVALGNNAPRSFVFDTGGNGFWADYNPGFWTGIPLGDQPASITYTNGEQYQGLVTPAIVTLGPVGGTRVSTTQPVNVGAIISSGKVGALTTDPTNPFAPTVAGSFAGDFGAAFGVQDNLTSVLFQLPGNLSSGYLVQLGPIGTDPQLSVGVTDALRAQFPYAIPINALAGGGTYPVSGYQVLQQFGFNGQYFAQQGDTTLSIGSQTFPGCAEQCLPTLIDSGAPSTNIRLPGAPQPYPFDSSGQLVPGSTFIAKFPTAQGRPPLTWTFDAGNIGSVNLANYSSGSGAATTTQNVNTGLNIYNDFDAMFDLQNQVIWLRPNGGQSQLIAGSVTTTGSQTYRENATLGGTYSAGAGGFSVAGVASLTADTVINAGSGDVTFAGTVDGTANGQQSLSVNSSGATTFVRAVGSQVALEQLSTDAGGTTTVAGATTTGTQQYGDDVTLASNYTGSAFAVSGATTLASSVAVTANSGDISFAGTIDSQQGQGFDFRLQTNGGDTSLHGDVGGTHPLGGIGLVTTDGKKTTVTAGGSVNVDGSMGNSGSTGIFIGDNVTVDFAHGGSVRHFTASGIVFEGSSTGSTISNFRVADNVYDGIQIATQGTQAGYDYTGTSISNNLIYGNSAFGIETVSPVSGLTISHNTIGLPGTSNPWNYRSDGPNTHGIVLSPGEYSNTSISENDISDNLRSGIYAAGGVKGIDISGNILSNNETHGIEFVTGDFTGTTITRNTIAANSSGGISLGAGIGQGERTGENPLNGYSGDGHYVLPYYNQPDFYSPSATQPVIPNILMQIGDVGGLTINLDTGSRGLYVDALQLGQGFAGSGTVLGPGHIYLNSSNRLYFGTWVEVPVTFTQSYYETAAGLQDTNSHAVATVPVLAVDAIGASTTPMPGVTQANTTFTTTINSGTITITDGTHTTTSPITPMLDSQGQPLATGTVTIPGGYWASYLDPNNFYDNNGVSTSKLAPVANFGVGFDRTGEGTAPVGAGLNQAYNAFLNLTEMQDGAMRAGYVMTATNVILGLDSSVSGYAYTHLTPTGLPQGDQTAPDWQPATGTVTIDGTTYNTGPIVLDMGFNEGILTLPGFAPPATFTDDITVNLLNSGGSVRYTITQQDGQYTRANVMNPNSVNLFNPLAGAYSQNVVPLSQQFFNTGRQAFAGFNYLYDAAGGFLGLSVPDNTDAQKAFTIADGHLDKQYYPNPNAPVGVSNLTISGNTVSDNGGAGIAVNGGGSTGNAILANSIHSNTGAGIALSNGGNGEQPAPTGVTAQLGSETVTVAATMPPVPGYGGTYTIQVFRSLPGDTGDVEGRQYLGTLPQQSGSFTGQVNSLGAQAGDWITLTATPDSAPNTDNTSEFSIAVLLTAP</sequence>
<feature type="domain" description="Right handed beta helix" evidence="3">
    <location>
        <begin position="952"/>
        <end position="1122"/>
    </location>
</feature>
<dbReference type="Gene3D" id="2.160.20.10">
    <property type="entry name" value="Single-stranded right-handed beta-helix, Pectin lyase-like"/>
    <property type="match status" value="2"/>
</dbReference>
<dbReference type="SUPFAM" id="SSF51126">
    <property type="entry name" value="Pectin lyase-like"/>
    <property type="match status" value="2"/>
</dbReference>
<dbReference type="InterPro" id="IPR011050">
    <property type="entry name" value="Pectin_lyase_fold/virulence"/>
</dbReference>
<dbReference type="RefSeq" id="WP_125477402.1">
    <property type="nucleotide sequence ID" value="NZ_CP080333.1"/>
</dbReference>
<organism evidence="4 5">
    <name type="scientific">Mycolicibacterium pallens</name>
    <dbReference type="NCBI Taxonomy" id="370524"/>
    <lineage>
        <taxon>Bacteria</taxon>
        <taxon>Bacillati</taxon>
        <taxon>Actinomycetota</taxon>
        <taxon>Actinomycetes</taxon>
        <taxon>Mycobacteriales</taxon>
        <taxon>Mycobacteriaceae</taxon>
        <taxon>Mycolicibacterium</taxon>
    </lineage>
</organism>
<feature type="region of interest" description="Disordered" evidence="1">
    <location>
        <begin position="30"/>
        <end position="69"/>
    </location>
</feature>
<evidence type="ECO:0000256" key="1">
    <source>
        <dbReference type="SAM" id="MobiDB-lite"/>
    </source>
</evidence>
<feature type="compositionally biased region" description="Polar residues" evidence="1">
    <location>
        <begin position="35"/>
        <end position="45"/>
    </location>
</feature>
<gene>
    <name evidence="4" type="ORF">K0O64_06920</name>
</gene>
<evidence type="ECO:0000313" key="5">
    <source>
        <dbReference type="Proteomes" id="UP000825367"/>
    </source>
</evidence>
<accession>A0ABX8VKC0</accession>
<dbReference type="InterPro" id="IPR039448">
    <property type="entry name" value="Beta_helix"/>
</dbReference>
<dbReference type="Pfam" id="PF13229">
    <property type="entry name" value="Beta_helix"/>
    <property type="match status" value="2"/>
</dbReference>
<dbReference type="SMART" id="SM00710">
    <property type="entry name" value="PbH1"/>
    <property type="match status" value="9"/>
</dbReference>
<dbReference type="Proteomes" id="UP000825367">
    <property type="component" value="Chromosome"/>
</dbReference>
<dbReference type="InterPro" id="IPR012334">
    <property type="entry name" value="Pectin_lyas_fold"/>
</dbReference>
<protein>
    <submittedName>
        <fullName evidence="4">Right-handed parallel beta-helix repeat-containing protein</fullName>
    </submittedName>
</protein>
<name>A0ABX8VKC0_9MYCO</name>
<keyword evidence="2" id="KW-0732">Signal</keyword>
<feature type="signal peptide" evidence="2">
    <location>
        <begin position="1"/>
        <end position="20"/>
    </location>
</feature>
<evidence type="ECO:0000259" key="3">
    <source>
        <dbReference type="Pfam" id="PF13229"/>
    </source>
</evidence>
<evidence type="ECO:0000313" key="4">
    <source>
        <dbReference type="EMBL" id="QYL18253.1"/>
    </source>
</evidence>
<feature type="domain" description="Right handed beta helix" evidence="3">
    <location>
        <begin position="1586"/>
        <end position="1635"/>
    </location>
</feature>
<reference evidence="4 5" key="1">
    <citation type="submission" date="2021-07" db="EMBL/GenBank/DDBJ databases">
        <title>Whole genome sequencing of non-tuberculosis mycobacteria type-strains.</title>
        <authorList>
            <person name="Igarashi Y."/>
            <person name="Osugi A."/>
            <person name="Mitarai S."/>
        </authorList>
    </citation>
    <scope>NUCLEOTIDE SEQUENCE [LARGE SCALE GENOMIC DNA]</scope>
    <source>
        <strain evidence="4 5">JCM 16370</strain>
    </source>
</reference>
<keyword evidence="5" id="KW-1185">Reference proteome</keyword>